<dbReference type="Gene3D" id="2.60.40.4380">
    <property type="entry name" value="Translational regulator CsrA"/>
    <property type="match status" value="1"/>
</dbReference>
<feature type="compositionally biased region" description="Basic and acidic residues" evidence="6">
    <location>
        <begin position="113"/>
        <end position="133"/>
    </location>
</feature>
<name>A0A9W6GEM5_9BACT</name>
<dbReference type="Proteomes" id="UP001144297">
    <property type="component" value="Unassembled WGS sequence"/>
</dbReference>
<keyword evidence="1 5" id="KW-0963">Cytoplasm</keyword>
<comment type="subunit">
    <text evidence="5">Homodimer; the beta-strands of each monomer intercalate to form a hydrophobic core, while the alpha-helices form wings that extend away from the core.</text>
</comment>
<dbReference type="NCBIfam" id="NF002469">
    <property type="entry name" value="PRK01712.1"/>
    <property type="match status" value="1"/>
</dbReference>
<comment type="similarity">
    <text evidence="5">Belongs to the CsrA/RsmA family.</text>
</comment>
<keyword evidence="2 5" id="KW-0678">Repressor</keyword>
<dbReference type="GO" id="GO:0048027">
    <property type="term" value="F:mRNA 5'-UTR binding"/>
    <property type="evidence" value="ECO:0007669"/>
    <property type="project" value="UniProtKB-UniRule"/>
</dbReference>
<sequence>MLVLTRKAGQSIRIGDSIVIKIVNVDGSQVKIGIEAPKGMTIFREELYEKLKESNIEALKTAKELKLDEIISKNKNFFTNQLLSSSVRNSLDQSPQDDKKGYNTDVQSSICHSETKQNRGEESQNKEQHNDNP</sequence>
<keyword evidence="4 5" id="KW-0694">RNA-binding</keyword>
<dbReference type="GO" id="GO:0044781">
    <property type="term" value="P:bacterial-type flagellum organization"/>
    <property type="evidence" value="ECO:0007669"/>
    <property type="project" value="UniProtKB-KW"/>
</dbReference>
<evidence type="ECO:0000256" key="6">
    <source>
        <dbReference type="SAM" id="MobiDB-lite"/>
    </source>
</evidence>
<keyword evidence="5" id="KW-1005">Bacterial flagellum biogenesis</keyword>
<dbReference type="GO" id="GO:0045947">
    <property type="term" value="P:negative regulation of translational initiation"/>
    <property type="evidence" value="ECO:0007669"/>
    <property type="project" value="UniProtKB-UniRule"/>
</dbReference>
<dbReference type="HAMAP" id="MF_00167">
    <property type="entry name" value="CsrA"/>
    <property type="match status" value="1"/>
</dbReference>
<keyword evidence="8" id="KW-1185">Reference proteome</keyword>
<dbReference type="GO" id="GO:0006109">
    <property type="term" value="P:regulation of carbohydrate metabolic process"/>
    <property type="evidence" value="ECO:0007669"/>
    <property type="project" value="InterPro"/>
</dbReference>
<dbReference type="EMBL" id="BSDX01000001">
    <property type="protein sequence ID" value="GLI52481.1"/>
    <property type="molecule type" value="Genomic_DNA"/>
</dbReference>
<protein>
    <recommendedName>
        <fullName evidence="5">Translational regulator CsrA</fullName>
    </recommendedName>
</protein>
<organism evidence="7 8">
    <name type="scientific">Thermodesulfovibrio yellowstonii</name>
    <dbReference type="NCBI Taxonomy" id="28262"/>
    <lineage>
        <taxon>Bacteria</taxon>
        <taxon>Pseudomonadati</taxon>
        <taxon>Nitrospirota</taxon>
        <taxon>Thermodesulfovibrionia</taxon>
        <taxon>Thermodesulfovibrionales</taxon>
        <taxon>Thermodesulfovibrionaceae</taxon>
        <taxon>Thermodesulfovibrio</taxon>
    </lineage>
</organism>
<evidence type="ECO:0000256" key="5">
    <source>
        <dbReference type="HAMAP-Rule" id="MF_00167"/>
    </source>
</evidence>
<dbReference type="NCBIfam" id="TIGR00202">
    <property type="entry name" value="csrA"/>
    <property type="match status" value="1"/>
</dbReference>
<gene>
    <name evidence="5" type="primary">csrA</name>
    <name evidence="7" type="ORF">TISLANDTSLP1_01740</name>
</gene>
<dbReference type="GO" id="GO:1902208">
    <property type="term" value="P:regulation of bacterial-type flagellum assembly"/>
    <property type="evidence" value="ECO:0007669"/>
    <property type="project" value="UniProtKB-UniRule"/>
</dbReference>
<feature type="region of interest" description="Disordered" evidence="6">
    <location>
        <begin position="87"/>
        <end position="133"/>
    </location>
</feature>
<evidence type="ECO:0000256" key="1">
    <source>
        <dbReference type="ARBA" id="ARBA00022490"/>
    </source>
</evidence>
<dbReference type="PANTHER" id="PTHR34984">
    <property type="entry name" value="CARBON STORAGE REGULATOR"/>
    <property type="match status" value="1"/>
</dbReference>
<evidence type="ECO:0000313" key="8">
    <source>
        <dbReference type="Proteomes" id="UP001144297"/>
    </source>
</evidence>
<dbReference type="AlphaFoldDB" id="A0A9W6GEM5"/>
<comment type="function">
    <text evidence="5">A translational regulator that binds mRNA to regulate translation initiation and/or mRNA stability. Usually binds in the 5'-UTR at or near the Shine-Dalgarno sequence preventing ribosome-binding, thus repressing translation. Its main target seems to be the major flagellin gene, while its function is anatagonized by FliW.</text>
</comment>
<evidence type="ECO:0000256" key="2">
    <source>
        <dbReference type="ARBA" id="ARBA00022491"/>
    </source>
</evidence>
<dbReference type="PANTHER" id="PTHR34984:SF1">
    <property type="entry name" value="CARBON STORAGE REGULATOR"/>
    <property type="match status" value="1"/>
</dbReference>
<comment type="subcellular location">
    <subcellularLocation>
        <location evidence="5">Cytoplasm</location>
    </subcellularLocation>
</comment>
<dbReference type="Pfam" id="PF02599">
    <property type="entry name" value="CsrA"/>
    <property type="match status" value="1"/>
</dbReference>
<dbReference type="GO" id="GO:0005829">
    <property type="term" value="C:cytosol"/>
    <property type="evidence" value="ECO:0007669"/>
    <property type="project" value="TreeGrafter"/>
</dbReference>
<accession>A0A9W6GEM5</accession>
<comment type="caution">
    <text evidence="7">The sequence shown here is derived from an EMBL/GenBank/DDBJ whole genome shotgun (WGS) entry which is preliminary data.</text>
</comment>
<dbReference type="InterPro" id="IPR003751">
    <property type="entry name" value="CsrA"/>
</dbReference>
<keyword evidence="3 5" id="KW-0810">Translation regulation</keyword>
<reference evidence="7" key="1">
    <citation type="submission" date="2022-12" db="EMBL/GenBank/DDBJ databases">
        <title>Reference genome sequencing for broad-spectrum identification of bacterial and archaeal isolates by mass spectrometry.</title>
        <authorList>
            <person name="Sekiguchi Y."/>
            <person name="Tourlousse D.M."/>
        </authorList>
    </citation>
    <scope>NUCLEOTIDE SEQUENCE</scope>
    <source>
        <strain evidence="7">TSL-P1</strain>
    </source>
</reference>
<evidence type="ECO:0000313" key="7">
    <source>
        <dbReference type="EMBL" id="GLI52481.1"/>
    </source>
</evidence>
<evidence type="ECO:0000256" key="3">
    <source>
        <dbReference type="ARBA" id="ARBA00022845"/>
    </source>
</evidence>
<dbReference type="FunFam" id="2.60.40.4380:FF:000002">
    <property type="entry name" value="Translational regulator CsrA"/>
    <property type="match status" value="1"/>
</dbReference>
<dbReference type="GO" id="GO:0006402">
    <property type="term" value="P:mRNA catabolic process"/>
    <property type="evidence" value="ECO:0007669"/>
    <property type="project" value="InterPro"/>
</dbReference>
<dbReference type="InterPro" id="IPR036107">
    <property type="entry name" value="CsrA_sf"/>
</dbReference>
<dbReference type="SUPFAM" id="SSF117130">
    <property type="entry name" value="CsrA-like"/>
    <property type="match status" value="1"/>
</dbReference>
<proteinExistence type="inferred from homology"/>
<evidence type="ECO:0000256" key="4">
    <source>
        <dbReference type="ARBA" id="ARBA00022884"/>
    </source>
</evidence>